<feature type="transmembrane region" description="Helical" evidence="14">
    <location>
        <begin position="596"/>
        <end position="618"/>
    </location>
</feature>
<keyword evidence="4" id="KW-0479">Metal-binding</keyword>
<evidence type="ECO:0000313" key="16">
    <source>
        <dbReference type="EMBL" id="CAE1316923.1"/>
    </source>
</evidence>
<dbReference type="GO" id="GO:0005634">
    <property type="term" value="C:nucleus"/>
    <property type="evidence" value="ECO:0007669"/>
    <property type="project" value="UniProtKB-SubCell"/>
</dbReference>
<reference evidence="16" key="1">
    <citation type="submission" date="2021-01" db="EMBL/GenBank/DDBJ databases">
        <authorList>
            <person name="Li R."/>
            <person name="Bekaert M."/>
        </authorList>
    </citation>
    <scope>NUCLEOTIDE SEQUENCE</scope>
    <source>
        <strain evidence="16">Farmed</strain>
    </source>
</reference>
<dbReference type="Proteomes" id="UP000597762">
    <property type="component" value="Unassembled WGS sequence"/>
</dbReference>
<dbReference type="PANTHER" id="PTHR11472">
    <property type="entry name" value="DNA REPAIR DEAD HELICASE RAD3/XP-D SUBFAMILY MEMBER"/>
    <property type="match status" value="1"/>
</dbReference>
<evidence type="ECO:0000256" key="13">
    <source>
        <dbReference type="SAM" id="Coils"/>
    </source>
</evidence>
<dbReference type="Pfam" id="PF13307">
    <property type="entry name" value="Helicase_C_2"/>
    <property type="match status" value="1"/>
</dbReference>
<evidence type="ECO:0000256" key="5">
    <source>
        <dbReference type="ARBA" id="ARBA00022741"/>
    </source>
</evidence>
<keyword evidence="12" id="KW-0539">Nucleus</keyword>
<comment type="similarity">
    <text evidence="3">Belongs to the DEAD box helicase family. DEAH subfamily. DDX11/CHL1 sub-subfamily.</text>
</comment>
<name>A0A812E3E2_ACAPH</name>
<dbReference type="InterPro" id="IPR045028">
    <property type="entry name" value="DinG/Rad3-like"/>
</dbReference>
<keyword evidence="8" id="KW-0067">ATP-binding</keyword>
<keyword evidence="13" id="KW-0175">Coiled coil</keyword>
<comment type="subcellular location">
    <subcellularLocation>
        <location evidence="2">Nucleus</location>
    </subcellularLocation>
</comment>
<dbReference type="NCBIfam" id="TIGR00604">
    <property type="entry name" value="rad3"/>
    <property type="match status" value="1"/>
</dbReference>
<keyword evidence="9" id="KW-0408">Iron</keyword>
<evidence type="ECO:0000256" key="12">
    <source>
        <dbReference type="ARBA" id="ARBA00023242"/>
    </source>
</evidence>
<dbReference type="GO" id="GO:0046872">
    <property type="term" value="F:metal ion binding"/>
    <property type="evidence" value="ECO:0007669"/>
    <property type="project" value="UniProtKB-KW"/>
</dbReference>
<feature type="transmembrane region" description="Helical" evidence="14">
    <location>
        <begin position="625"/>
        <end position="649"/>
    </location>
</feature>
<dbReference type="FunFam" id="3.40.50.300:FF:002532">
    <property type="entry name" value="DEAD/H-box helicase 11"/>
    <property type="match status" value="1"/>
</dbReference>
<keyword evidence="14" id="KW-1133">Transmembrane helix</keyword>
<keyword evidence="7" id="KW-0347">Helicase</keyword>
<dbReference type="InterPro" id="IPR010614">
    <property type="entry name" value="RAD3-like_helicase_DEAD"/>
</dbReference>
<keyword evidence="17" id="KW-1185">Reference proteome</keyword>
<dbReference type="GO" id="GO:0003678">
    <property type="term" value="F:DNA helicase activity"/>
    <property type="evidence" value="ECO:0007669"/>
    <property type="project" value="InterPro"/>
</dbReference>
<evidence type="ECO:0000313" key="17">
    <source>
        <dbReference type="Proteomes" id="UP000597762"/>
    </source>
</evidence>
<dbReference type="PANTHER" id="PTHR11472:SF41">
    <property type="entry name" value="ATP-DEPENDENT DNA HELICASE DDX11-RELATED"/>
    <property type="match status" value="1"/>
</dbReference>
<dbReference type="AlphaFoldDB" id="A0A812E3E2"/>
<evidence type="ECO:0000256" key="1">
    <source>
        <dbReference type="ARBA" id="ARBA00001966"/>
    </source>
</evidence>
<organism evidence="16 17">
    <name type="scientific">Acanthosepion pharaonis</name>
    <name type="common">Pharaoh cuttlefish</name>
    <name type="synonym">Sepia pharaonis</name>
    <dbReference type="NCBI Taxonomy" id="158019"/>
    <lineage>
        <taxon>Eukaryota</taxon>
        <taxon>Metazoa</taxon>
        <taxon>Spiralia</taxon>
        <taxon>Lophotrochozoa</taxon>
        <taxon>Mollusca</taxon>
        <taxon>Cephalopoda</taxon>
        <taxon>Coleoidea</taxon>
        <taxon>Decapodiformes</taxon>
        <taxon>Sepiida</taxon>
        <taxon>Sepiina</taxon>
        <taxon>Sepiidae</taxon>
        <taxon>Acanthosepion</taxon>
    </lineage>
</organism>
<feature type="coiled-coil region" evidence="13">
    <location>
        <begin position="193"/>
        <end position="223"/>
    </location>
</feature>
<evidence type="ECO:0000256" key="3">
    <source>
        <dbReference type="ARBA" id="ARBA00008435"/>
    </source>
</evidence>
<evidence type="ECO:0000256" key="10">
    <source>
        <dbReference type="ARBA" id="ARBA00023014"/>
    </source>
</evidence>
<evidence type="ECO:0000256" key="9">
    <source>
        <dbReference type="ARBA" id="ARBA00023004"/>
    </source>
</evidence>
<evidence type="ECO:0000256" key="11">
    <source>
        <dbReference type="ARBA" id="ARBA00023235"/>
    </source>
</evidence>
<feature type="transmembrane region" description="Helical" evidence="14">
    <location>
        <begin position="661"/>
        <end position="680"/>
    </location>
</feature>
<dbReference type="SMART" id="SM00491">
    <property type="entry name" value="HELICc2"/>
    <property type="match status" value="1"/>
</dbReference>
<comment type="caution">
    <text evidence="16">The sequence shown here is derived from an EMBL/GenBank/DDBJ whole genome shotgun (WGS) entry which is preliminary data.</text>
</comment>
<dbReference type="OrthoDB" id="267079at2759"/>
<keyword evidence="10" id="KW-0411">Iron-sulfur</keyword>
<dbReference type="EMBL" id="CAHIKZ030004896">
    <property type="protein sequence ID" value="CAE1316923.1"/>
    <property type="molecule type" value="Genomic_DNA"/>
</dbReference>
<keyword evidence="11" id="KW-0413">Isomerase</keyword>
<dbReference type="GO" id="GO:0016818">
    <property type="term" value="F:hydrolase activity, acting on acid anhydrides, in phosphorus-containing anhydrides"/>
    <property type="evidence" value="ECO:0007669"/>
    <property type="project" value="InterPro"/>
</dbReference>
<dbReference type="PROSITE" id="PS51193">
    <property type="entry name" value="HELICASE_ATP_BIND_2"/>
    <property type="match status" value="1"/>
</dbReference>
<dbReference type="SUPFAM" id="SSF52540">
    <property type="entry name" value="P-loop containing nucleoside triphosphate hydrolases"/>
    <property type="match status" value="1"/>
</dbReference>
<evidence type="ECO:0000256" key="14">
    <source>
        <dbReference type="SAM" id="Phobius"/>
    </source>
</evidence>
<keyword evidence="14" id="KW-0812">Transmembrane</keyword>
<dbReference type="GO" id="GO:0005524">
    <property type="term" value="F:ATP binding"/>
    <property type="evidence" value="ECO:0007669"/>
    <property type="project" value="UniProtKB-KW"/>
</dbReference>
<keyword evidence="5" id="KW-0547">Nucleotide-binding</keyword>
<sequence length="1175" mass="134186">MFLFYPYLCFSSSNEHRISHNTLRYCRTVINKTSLGDWHFRMCDMDDFSDDGTDELLCSLPNDVFSEGKNGIEKEKTTPTFLASNSSSAAPDIKNVILRTPEEFPFPFEPYGIQLHFMKALYKCLQEGKIGIFESPTGTGKSLSLICGAFKWLRDFKEQQQKELDELLAKKICETRVNNEPKELDWITEFSIKKKTEEELKQLEEEKKALTNVENKLGHMRERYHKPSKRKCHQLESKFEELKDSFSDELQKAFMAEMNEISNQNSAENGENEDVELVVEEYFSDNEEKIKSGSDDEDDDHVEQEHTLKIYYCSRTHSQLSQFVREIMKSSKSKSDQPKKRSKTNNCPFYKVEHIEDFRDRVLVEVRDIEQLVTLGKQMKSCPYYGTRYAIPNAEIVLLPYNTLLHRTTRESCGIKVKDNIVIIDEAHNLLETINNIHSVEVTGAQMCRAHSQLSQYEQRYRNRLKAKNLMYINQILFILSRFVNYIGGKLNIASNEQHLSKIESKIMTINDFLYETKLDNINLFKVLNYCKKSLISKKLNGFVEKYQPSSVNYVPLKAKEPENSQSGVSQFLKELSEKNKSNFDQVTKVPAYISFWNYLLLFFLKLFASILSGTTYFCSFWNCLLLFFLELLASVLSGTACFCSFWNYLLLFFLELPTSVLSGTACFCSFWNYLLLFFLELLASVLSGTTYFFLELLASVLSGTACFCSFWNCLLLFFLELLASVLSGTACFCSFWNCLLLFFLELPTSVLSGTACFCSFWNCLLLFFLELPASILSGTACFCSFWNCLLLFFLELPTSVLSGTTYFCSFWMYLPALQAPENITSAPEMNSPLMHIEGFLEALTNADKDGRMVLNRKSLLSVSSIKFLLLNPAVEFEVIVNEARSVVIAGGTMQPVSEFKEQLFCSIGVHPERILEYSCGHVIPDNHLLPIALATGPSGREMDFTYQYRDRPQTLEELGHVICNICNIVPGGIVCFFPSYDYEAKVFDFWSKSGVIRRISSKKKVFRESRKPGESDAVLANYSDCVKKLRGPSTSNGPMGAILFSVVGGKMSEGINFSDDLGRCVILVGLPFPNINSPELKEKMDYLNANYPRSSDGRMPGQIHYENLCMKAVNQSIGRAIRHQKDYAIVLLLDRRYQKPSVAAKLPNWIRTLLKNCKFGQAVGAISKFFASKN</sequence>
<dbReference type="InterPro" id="IPR006555">
    <property type="entry name" value="ATP-dep_Helicase_C"/>
</dbReference>
<dbReference type="GO" id="GO:0003677">
    <property type="term" value="F:DNA binding"/>
    <property type="evidence" value="ECO:0007669"/>
    <property type="project" value="InterPro"/>
</dbReference>
<feature type="transmembrane region" description="Helical" evidence="14">
    <location>
        <begin position="726"/>
        <end position="744"/>
    </location>
</feature>
<protein>
    <submittedName>
        <fullName evidence="16">DDX11</fullName>
        <ecNumber evidence="16">3.6.4.13</ecNumber>
    </submittedName>
</protein>
<feature type="domain" description="Helicase ATP-binding" evidence="15">
    <location>
        <begin position="100"/>
        <end position="477"/>
    </location>
</feature>
<dbReference type="InterPro" id="IPR014013">
    <property type="entry name" value="Helic_SF1/SF2_ATP-bd_DinG/Rad3"/>
</dbReference>
<gene>
    <name evidence="16" type="ORF">SPHA_67600</name>
</gene>
<dbReference type="CDD" id="cd18788">
    <property type="entry name" value="SF2_C_XPD"/>
    <property type="match status" value="1"/>
</dbReference>
<keyword evidence="6 16" id="KW-0378">Hydrolase</keyword>
<dbReference type="InterPro" id="IPR027417">
    <property type="entry name" value="P-loop_NTPase"/>
</dbReference>
<dbReference type="SMART" id="SM00488">
    <property type="entry name" value="DEXDc2"/>
    <property type="match status" value="1"/>
</dbReference>
<feature type="transmembrane region" description="Helical" evidence="14">
    <location>
        <begin position="776"/>
        <end position="795"/>
    </location>
</feature>
<evidence type="ECO:0000256" key="2">
    <source>
        <dbReference type="ARBA" id="ARBA00004123"/>
    </source>
</evidence>
<dbReference type="GO" id="GO:0003724">
    <property type="term" value="F:RNA helicase activity"/>
    <property type="evidence" value="ECO:0007669"/>
    <property type="project" value="UniProtKB-EC"/>
</dbReference>
<keyword evidence="14" id="KW-0472">Membrane</keyword>
<proteinExistence type="inferred from homology"/>
<dbReference type="Pfam" id="PF06733">
    <property type="entry name" value="DEAD_2"/>
    <property type="match status" value="1"/>
</dbReference>
<dbReference type="InterPro" id="IPR013020">
    <property type="entry name" value="Rad3/Chl1-like"/>
</dbReference>
<evidence type="ECO:0000256" key="7">
    <source>
        <dbReference type="ARBA" id="ARBA00022806"/>
    </source>
</evidence>
<evidence type="ECO:0000256" key="8">
    <source>
        <dbReference type="ARBA" id="ARBA00022840"/>
    </source>
</evidence>
<dbReference type="Gene3D" id="3.40.50.300">
    <property type="entry name" value="P-loop containing nucleotide triphosphate hydrolases"/>
    <property type="match status" value="3"/>
</dbReference>
<dbReference type="InterPro" id="IPR006554">
    <property type="entry name" value="Helicase-like_DEXD_c2"/>
</dbReference>
<dbReference type="GO" id="GO:0034085">
    <property type="term" value="P:establishment of sister chromatid cohesion"/>
    <property type="evidence" value="ECO:0007669"/>
    <property type="project" value="TreeGrafter"/>
</dbReference>
<comment type="cofactor">
    <cofactor evidence="1">
        <name>[4Fe-4S] cluster</name>
        <dbReference type="ChEBI" id="CHEBI:49883"/>
    </cofactor>
</comment>
<feature type="transmembrane region" description="Helical" evidence="14">
    <location>
        <begin position="692"/>
        <end position="720"/>
    </location>
</feature>
<evidence type="ECO:0000256" key="4">
    <source>
        <dbReference type="ARBA" id="ARBA00022723"/>
    </source>
</evidence>
<evidence type="ECO:0000259" key="15">
    <source>
        <dbReference type="PROSITE" id="PS51193"/>
    </source>
</evidence>
<accession>A0A812E3E2</accession>
<dbReference type="GO" id="GO:0006139">
    <property type="term" value="P:nucleobase-containing compound metabolic process"/>
    <property type="evidence" value="ECO:0007669"/>
    <property type="project" value="InterPro"/>
</dbReference>
<evidence type="ECO:0000256" key="6">
    <source>
        <dbReference type="ARBA" id="ARBA00022801"/>
    </source>
</evidence>
<dbReference type="EC" id="3.6.4.13" evidence="16"/>
<dbReference type="GO" id="GO:0051536">
    <property type="term" value="F:iron-sulfur cluster binding"/>
    <property type="evidence" value="ECO:0007669"/>
    <property type="project" value="UniProtKB-KW"/>
</dbReference>